<reference evidence="5 6" key="1">
    <citation type="journal article" date="2020" name="Genome Biol. Evol.">
        <title>Rhizobium dioscoreae sp. nov., a plant growth-promoting bacterium isolated from yam (Dioscorea species).</title>
        <authorList>
            <person name="Ouyabe M."/>
            <person name="Tanaka N."/>
            <person name="Shiwa Y."/>
            <person name="Fujita N."/>
            <person name="Kikuno H."/>
            <person name="Babil P."/>
            <person name="Shiwachi H."/>
        </authorList>
    </citation>
    <scope>NUCLEOTIDE SEQUENCE [LARGE SCALE GENOMIC DNA]</scope>
    <source>
        <strain evidence="5 6">S-93</strain>
    </source>
</reference>
<dbReference type="CDD" id="cd06470">
    <property type="entry name" value="ACD_IbpA-B_like"/>
    <property type="match status" value="1"/>
</dbReference>
<sequence>MAMRTNLDFSPLFRSSIGFDRMLNALEAASRVDTIDNWPPYDIVKSGEDSYRIAMAVAGFSQDELTITQEQNMLVVSGQKANAEDVQYLHRGIAGRSFQRRFELADHVKVVGAGLVNGLLTIDLKREIPEEMKPRQIAITTDMALSKPETKQIEAEKQAA</sequence>
<feature type="domain" description="SHSP" evidence="4">
    <location>
        <begin position="32"/>
        <end position="142"/>
    </location>
</feature>
<comment type="similarity">
    <text evidence="2 3">Belongs to the small heat shock protein (HSP20) family.</text>
</comment>
<dbReference type="PANTHER" id="PTHR47062">
    <property type="match status" value="1"/>
</dbReference>
<name>A0ABQ0Z7J0_9HYPH</name>
<protein>
    <submittedName>
        <fullName evidence="5">Molecular chaperone Hsp20</fullName>
    </submittedName>
</protein>
<dbReference type="PANTHER" id="PTHR47062:SF1">
    <property type="entry name" value="SMALL HEAT SHOCK PROTEIN IBPA"/>
    <property type="match status" value="1"/>
</dbReference>
<evidence type="ECO:0000256" key="2">
    <source>
        <dbReference type="PROSITE-ProRule" id="PRU00285"/>
    </source>
</evidence>
<keyword evidence="6" id="KW-1185">Reference proteome</keyword>
<comment type="caution">
    <text evidence="5">The sequence shown here is derived from an EMBL/GenBank/DDBJ whole genome shotgun (WGS) entry which is preliminary data.</text>
</comment>
<keyword evidence="1" id="KW-0346">Stress response</keyword>
<dbReference type="Gene3D" id="2.60.40.790">
    <property type="match status" value="1"/>
</dbReference>
<dbReference type="Proteomes" id="UP000390335">
    <property type="component" value="Unassembled WGS sequence"/>
</dbReference>
<evidence type="ECO:0000313" key="6">
    <source>
        <dbReference type="Proteomes" id="UP000390335"/>
    </source>
</evidence>
<evidence type="ECO:0000259" key="4">
    <source>
        <dbReference type="PROSITE" id="PS01031"/>
    </source>
</evidence>
<gene>
    <name evidence="5" type="ORF">RsS93_40840</name>
</gene>
<organism evidence="5 6">
    <name type="scientific">Rhizobium dioscoreae</name>
    <dbReference type="NCBI Taxonomy" id="2653122"/>
    <lineage>
        <taxon>Bacteria</taxon>
        <taxon>Pseudomonadati</taxon>
        <taxon>Pseudomonadota</taxon>
        <taxon>Alphaproteobacteria</taxon>
        <taxon>Hyphomicrobiales</taxon>
        <taxon>Rhizobiaceae</taxon>
        <taxon>Rhizobium/Agrobacterium group</taxon>
        <taxon>Rhizobium</taxon>
    </lineage>
</organism>
<evidence type="ECO:0000256" key="1">
    <source>
        <dbReference type="ARBA" id="ARBA00023016"/>
    </source>
</evidence>
<dbReference type="SUPFAM" id="SSF49764">
    <property type="entry name" value="HSP20-like chaperones"/>
    <property type="match status" value="1"/>
</dbReference>
<dbReference type="EMBL" id="BLAJ01000004">
    <property type="protein sequence ID" value="GES51470.1"/>
    <property type="molecule type" value="Genomic_DNA"/>
</dbReference>
<dbReference type="Pfam" id="PF00011">
    <property type="entry name" value="HSP20"/>
    <property type="match status" value="1"/>
</dbReference>
<dbReference type="InterPro" id="IPR037913">
    <property type="entry name" value="ACD_IbpA/B"/>
</dbReference>
<proteinExistence type="inferred from homology"/>
<dbReference type="PROSITE" id="PS01031">
    <property type="entry name" value="SHSP"/>
    <property type="match status" value="1"/>
</dbReference>
<evidence type="ECO:0000256" key="3">
    <source>
        <dbReference type="RuleBase" id="RU003616"/>
    </source>
</evidence>
<dbReference type="InterPro" id="IPR008978">
    <property type="entry name" value="HSP20-like_chaperone"/>
</dbReference>
<accession>A0ABQ0Z7J0</accession>
<dbReference type="InterPro" id="IPR002068">
    <property type="entry name" value="A-crystallin/Hsp20_dom"/>
</dbReference>
<evidence type="ECO:0000313" key="5">
    <source>
        <dbReference type="EMBL" id="GES51470.1"/>
    </source>
</evidence>